<feature type="region of interest" description="Disordered" evidence="1">
    <location>
        <begin position="402"/>
        <end position="421"/>
    </location>
</feature>
<feature type="compositionally biased region" description="Polar residues" evidence="1">
    <location>
        <begin position="39"/>
        <end position="48"/>
    </location>
</feature>
<dbReference type="AlphaFoldDB" id="A0A6A6XJP0"/>
<name>A0A6A6XJP0_9PLEO</name>
<gene>
    <name evidence="2" type="ORF">K505DRAFT_237208</name>
</gene>
<sequence length="421" mass="46940">MATTRSHFEIPGLLSPRPLNGRSSSRTDIFAPTPRFATASETSGQVTDSGARKRSRYDGEAPSHTADANPWADSSLRSSNARSPPPLANDRYRLVNGMEASDNRFGRHNGDYDDYYQLEKQRGMWATPTSTPFGLQNQLSTVDDTMRPTPESAKPWVFNQLMSIVGGVAGKLVQFCAVPFRGFQAGGGQAYTFDDGVAARLGLQDDPFDNSSTAGPIQQPRPGDYPEDNYGVLSIDSVENERPRLSKRLKTGESWVVVDKEGGMDSRPSTPRLSERRVPQQARSSSIPRPMSRAGPAMVTPKRPSLIPISRRSTMDRKSLQGTSKALTNPCTTPRSYSRQSYGSPVMFENKAKKSPLPPDSQRLINKMRREEMEEDARMRRMSSQMSSMLREAREALGSKIEVEYDEMDEEGYSDKSWYQR</sequence>
<feature type="region of interest" description="Disordered" evidence="1">
    <location>
        <begin position="205"/>
        <end position="229"/>
    </location>
</feature>
<reference evidence="2" key="1">
    <citation type="journal article" date="2020" name="Stud. Mycol.">
        <title>101 Dothideomycetes genomes: a test case for predicting lifestyles and emergence of pathogens.</title>
        <authorList>
            <person name="Haridas S."/>
            <person name="Albert R."/>
            <person name="Binder M."/>
            <person name="Bloem J."/>
            <person name="Labutti K."/>
            <person name="Salamov A."/>
            <person name="Andreopoulos B."/>
            <person name="Baker S."/>
            <person name="Barry K."/>
            <person name="Bills G."/>
            <person name="Bluhm B."/>
            <person name="Cannon C."/>
            <person name="Castanera R."/>
            <person name="Culley D."/>
            <person name="Daum C."/>
            <person name="Ezra D."/>
            <person name="Gonzalez J."/>
            <person name="Henrissat B."/>
            <person name="Kuo A."/>
            <person name="Liang C."/>
            <person name="Lipzen A."/>
            <person name="Lutzoni F."/>
            <person name="Magnuson J."/>
            <person name="Mondo S."/>
            <person name="Nolan M."/>
            <person name="Ohm R."/>
            <person name="Pangilinan J."/>
            <person name="Park H.-J."/>
            <person name="Ramirez L."/>
            <person name="Alfaro M."/>
            <person name="Sun H."/>
            <person name="Tritt A."/>
            <person name="Yoshinaga Y."/>
            <person name="Zwiers L.-H."/>
            <person name="Turgeon B."/>
            <person name="Goodwin S."/>
            <person name="Spatafora J."/>
            <person name="Crous P."/>
            <person name="Grigoriev I."/>
        </authorList>
    </citation>
    <scope>NUCLEOTIDE SEQUENCE</scope>
    <source>
        <strain evidence="2">CBS 109.77</strain>
    </source>
</reference>
<dbReference type="OrthoDB" id="5138418at2759"/>
<evidence type="ECO:0000313" key="3">
    <source>
        <dbReference type="Proteomes" id="UP000799757"/>
    </source>
</evidence>
<evidence type="ECO:0000313" key="2">
    <source>
        <dbReference type="EMBL" id="KAF2796659.1"/>
    </source>
</evidence>
<dbReference type="EMBL" id="MU001825">
    <property type="protein sequence ID" value="KAF2796659.1"/>
    <property type="molecule type" value="Genomic_DNA"/>
</dbReference>
<evidence type="ECO:0000256" key="1">
    <source>
        <dbReference type="SAM" id="MobiDB-lite"/>
    </source>
</evidence>
<proteinExistence type="predicted"/>
<dbReference type="Proteomes" id="UP000799757">
    <property type="component" value="Unassembled WGS sequence"/>
</dbReference>
<feature type="region of interest" description="Disordered" evidence="1">
    <location>
        <begin position="1"/>
        <end position="91"/>
    </location>
</feature>
<organism evidence="2 3">
    <name type="scientific">Melanomma pulvis-pyrius CBS 109.77</name>
    <dbReference type="NCBI Taxonomy" id="1314802"/>
    <lineage>
        <taxon>Eukaryota</taxon>
        <taxon>Fungi</taxon>
        <taxon>Dikarya</taxon>
        <taxon>Ascomycota</taxon>
        <taxon>Pezizomycotina</taxon>
        <taxon>Dothideomycetes</taxon>
        <taxon>Pleosporomycetidae</taxon>
        <taxon>Pleosporales</taxon>
        <taxon>Melanommataceae</taxon>
        <taxon>Melanomma</taxon>
    </lineage>
</organism>
<feature type="compositionally biased region" description="Polar residues" evidence="1">
    <location>
        <begin position="320"/>
        <end position="343"/>
    </location>
</feature>
<protein>
    <submittedName>
        <fullName evidence="2">Uncharacterized protein</fullName>
    </submittedName>
</protein>
<accession>A0A6A6XJP0</accession>
<feature type="region of interest" description="Disordered" evidence="1">
    <location>
        <begin position="259"/>
        <end position="344"/>
    </location>
</feature>
<keyword evidence="3" id="KW-1185">Reference proteome</keyword>